<dbReference type="EMBL" id="OFSP01000078">
    <property type="protein sequence ID" value="SOY77716.1"/>
    <property type="molecule type" value="Genomic_DNA"/>
</dbReference>
<comment type="caution">
    <text evidence="3">The sequence shown here is derived from an EMBL/GenBank/DDBJ whole genome shotgun (WGS) entry which is preliminary data.</text>
</comment>
<dbReference type="AlphaFoldDB" id="A0A375CQM9"/>
<gene>
    <name evidence="3" type="ORF">CBM2589_U10218</name>
</gene>
<protein>
    <submittedName>
        <fullName evidence="3">Uncharacterized protein</fullName>
    </submittedName>
</protein>
<evidence type="ECO:0000256" key="2">
    <source>
        <dbReference type="SAM" id="SignalP"/>
    </source>
</evidence>
<organism evidence="3 4">
    <name type="scientific">Cupriavidus taiwanensis</name>
    <dbReference type="NCBI Taxonomy" id="164546"/>
    <lineage>
        <taxon>Bacteria</taxon>
        <taxon>Pseudomonadati</taxon>
        <taxon>Pseudomonadota</taxon>
        <taxon>Betaproteobacteria</taxon>
        <taxon>Burkholderiales</taxon>
        <taxon>Burkholderiaceae</taxon>
        <taxon>Cupriavidus</taxon>
    </lineage>
</organism>
<dbReference type="NCBIfam" id="NF038296">
    <property type="entry name" value="HisXaaSer_A2"/>
    <property type="match status" value="1"/>
</dbReference>
<feature type="signal peptide" evidence="2">
    <location>
        <begin position="1"/>
        <end position="22"/>
    </location>
</feature>
<feature type="chain" id="PRO_5017003004" evidence="2">
    <location>
        <begin position="23"/>
        <end position="98"/>
    </location>
</feature>
<evidence type="ECO:0000256" key="1">
    <source>
        <dbReference type="SAM" id="MobiDB-lite"/>
    </source>
</evidence>
<evidence type="ECO:0000313" key="3">
    <source>
        <dbReference type="EMBL" id="SOY77716.1"/>
    </source>
</evidence>
<dbReference type="Proteomes" id="UP000256297">
    <property type="component" value="Unassembled WGS sequence"/>
</dbReference>
<keyword evidence="2" id="KW-0732">Signal</keyword>
<name>A0A375CQM9_9BURK</name>
<sequence>MKGFLKVFAAVAAGFAAQSGNAAQLPAQAPSHPTDASSTASIDTKALEVIAVTDSAGDAFNFVLKRAADEQGSLMAYHQSHSSHSSHRSHSSHYSSRY</sequence>
<reference evidence="4" key="1">
    <citation type="submission" date="2018-01" db="EMBL/GenBank/DDBJ databases">
        <authorList>
            <person name="Gaut B.S."/>
            <person name="Morton B.R."/>
            <person name="Clegg M.T."/>
            <person name="Duvall M.R."/>
        </authorList>
    </citation>
    <scope>NUCLEOTIDE SEQUENCE [LARGE SCALE GENOMIC DNA]</scope>
</reference>
<evidence type="ECO:0000313" key="4">
    <source>
        <dbReference type="Proteomes" id="UP000256297"/>
    </source>
</evidence>
<feature type="region of interest" description="Disordered" evidence="1">
    <location>
        <begin position="75"/>
        <end position="98"/>
    </location>
</feature>
<accession>A0A375CQM9</accession>
<proteinExistence type="predicted"/>
<dbReference type="RefSeq" id="WP_198046870.1">
    <property type="nucleotide sequence ID" value="NZ_OFSP01000078.1"/>
</dbReference>